<comment type="caution">
    <text evidence="2">The sequence shown here is derived from an EMBL/GenBank/DDBJ whole genome shotgun (WGS) entry which is preliminary data.</text>
</comment>
<feature type="transmembrane region" description="Helical" evidence="1">
    <location>
        <begin position="12"/>
        <end position="32"/>
    </location>
</feature>
<evidence type="ECO:0000313" key="2">
    <source>
        <dbReference type="EMBL" id="GFC82890.1"/>
    </source>
</evidence>
<gene>
    <name evidence="2" type="ORF">Tci_854860</name>
</gene>
<keyword evidence="1" id="KW-0812">Transmembrane</keyword>
<feature type="non-terminal residue" evidence="2">
    <location>
        <position position="1"/>
    </location>
</feature>
<protein>
    <submittedName>
        <fullName evidence="2">Uncharacterized protein</fullName>
    </submittedName>
</protein>
<dbReference type="AlphaFoldDB" id="A0A699R940"/>
<sequence>WLAAWCGGSVMRGWQCGGVVVVAAGVMVSAAIGKMGRNLEFAEKFSPEKSPAAAAGGWPELATTAAAAGKAPAVVVVPAVVAGVSGGGCSGGADCWWG</sequence>
<evidence type="ECO:0000256" key="1">
    <source>
        <dbReference type="SAM" id="Phobius"/>
    </source>
</evidence>
<reference evidence="2" key="1">
    <citation type="journal article" date="2019" name="Sci. Rep.">
        <title>Draft genome of Tanacetum cinerariifolium, the natural source of mosquito coil.</title>
        <authorList>
            <person name="Yamashiro T."/>
            <person name="Shiraishi A."/>
            <person name="Satake H."/>
            <person name="Nakayama K."/>
        </authorList>
    </citation>
    <scope>NUCLEOTIDE SEQUENCE</scope>
</reference>
<keyword evidence="1" id="KW-0472">Membrane</keyword>
<accession>A0A699R940</accession>
<dbReference type="EMBL" id="BKCJ011086785">
    <property type="protein sequence ID" value="GFC82890.1"/>
    <property type="molecule type" value="Genomic_DNA"/>
</dbReference>
<proteinExistence type="predicted"/>
<keyword evidence="1" id="KW-1133">Transmembrane helix</keyword>
<name>A0A699R940_TANCI</name>
<organism evidence="2">
    <name type="scientific">Tanacetum cinerariifolium</name>
    <name type="common">Dalmatian daisy</name>
    <name type="synonym">Chrysanthemum cinerariifolium</name>
    <dbReference type="NCBI Taxonomy" id="118510"/>
    <lineage>
        <taxon>Eukaryota</taxon>
        <taxon>Viridiplantae</taxon>
        <taxon>Streptophyta</taxon>
        <taxon>Embryophyta</taxon>
        <taxon>Tracheophyta</taxon>
        <taxon>Spermatophyta</taxon>
        <taxon>Magnoliopsida</taxon>
        <taxon>eudicotyledons</taxon>
        <taxon>Gunneridae</taxon>
        <taxon>Pentapetalae</taxon>
        <taxon>asterids</taxon>
        <taxon>campanulids</taxon>
        <taxon>Asterales</taxon>
        <taxon>Asteraceae</taxon>
        <taxon>Asteroideae</taxon>
        <taxon>Anthemideae</taxon>
        <taxon>Anthemidinae</taxon>
        <taxon>Tanacetum</taxon>
    </lineage>
</organism>